<reference evidence="1" key="1">
    <citation type="submission" date="2023-03" db="EMBL/GenBank/DDBJ databases">
        <title>Actinoallomurus iriomotensis NBRC 103681.</title>
        <authorList>
            <person name="Ichikawa N."/>
            <person name="Sato H."/>
            <person name="Tonouchi N."/>
        </authorList>
    </citation>
    <scope>NUCLEOTIDE SEQUENCE</scope>
    <source>
        <strain evidence="1">NBRC 103681</strain>
    </source>
</reference>
<accession>A0A9W6RMU3</accession>
<organism evidence="1 2">
    <name type="scientific">Actinoallomurus iriomotensis</name>
    <dbReference type="NCBI Taxonomy" id="478107"/>
    <lineage>
        <taxon>Bacteria</taxon>
        <taxon>Bacillati</taxon>
        <taxon>Actinomycetota</taxon>
        <taxon>Actinomycetes</taxon>
        <taxon>Streptosporangiales</taxon>
        <taxon>Thermomonosporaceae</taxon>
        <taxon>Actinoallomurus</taxon>
    </lineage>
</organism>
<dbReference type="AlphaFoldDB" id="A0A9W6RMU3"/>
<dbReference type="EMBL" id="BSTJ01000009">
    <property type="protein sequence ID" value="GLY78634.1"/>
    <property type="molecule type" value="Genomic_DNA"/>
</dbReference>
<sequence length="172" mass="19442">MGRAIEFMMADRQNNLWSAYFDEGVYSDPISAAGLVRWDSDGDQTWSYSSPQGVEYIDTVYTFNVAENVAWAIYYPTFPLLEVHADGHFHLRKNTVEPRGMAVRGSEALMLGYGSRLRYCEMTDREATVVGEAEVTMPDGTPLKRYARPVGRGGSLYLRGDTSVRQWYVLAM</sequence>
<evidence type="ECO:0000313" key="2">
    <source>
        <dbReference type="Proteomes" id="UP001165135"/>
    </source>
</evidence>
<dbReference type="Proteomes" id="UP001165135">
    <property type="component" value="Unassembled WGS sequence"/>
</dbReference>
<gene>
    <name evidence="1" type="ORF">Airi01_069010</name>
</gene>
<evidence type="ECO:0000313" key="1">
    <source>
        <dbReference type="EMBL" id="GLY78634.1"/>
    </source>
</evidence>
<protein>
    <submittedName>
        <fullName evidence="1">Uncharacterized protein</fullName>
    </submittedName>
</protein>
<name>A0A9W6RMU3_9ACTN</name>
<proteinExistence type="predicted"/>
<comment type="caution">
    <text evidence="1">The sequence shown here is derived from an EMBL/GenBank/DDBJ whole genome shotgun (WGS) entry which is preliminary data.</text>
</comment>